<dbReference type="AlphaFoldDB" id="W4V747"/>
<comment type="caution">
    <text evidence="2">The sequence shown here is derived from an EMBL/GenBank/DDBJ whole genome shotgun (WGS) entry which is preliminary data.</text>
</comment>
<dbReference type="Proteomes" id="UP000019109">
    <property type="component" value="Unassembled WGS sequence"/>
</dbReference>
<reference evidence="2" key="1">
    <citation type="journal article" date="2014" name="Genome Announc.">
        <title>Draft Genome Sequence of Clostridium straminisolvens Strain JCM 21531T, Isolated from a Cellulose-Degrading Bacterial Community.</title>
        <authorList>
            <person name="Yuki M."/>
            <person name="Oshima K."/>
            <person name="Suda W."/>
            <person name="Sakamoto M."/>
            <person name="Kitamura K."/>
            <person name="Iida T."/>
            <person name="Hattori M."/>
            <person name="Ohkuma M."/>
        </authorList>
    </citation>
    <scope>NUCLEOTIDE SEQUENCE [LARGE SCALE GENOMIC DNA]</scope>
    <source>
        <strain evidence="2">JCM 21531</strain>
    </source>
</reference>
<sequence length="408" mass="44399">MPDSRNGSSYDSVNNGFFEIQYKENGVYLTVHSPVGKGKAVEVNDVISRLAQKKISYDKEMVEYAVQKAVNTPVKIGEPQEELVLDASINVNISADKMKATMVIKPPDGGRMLTKEEIMEILKNNGVRYGINESTLESVSKYPVYNEIILIAEGTPPTNGQNGKVEFHFDLNKERKPTVLEDGRVDFRELNLIESVRKGQVLCSLIPPLPGAPGRTVEDTEVPALNGKPAVLPKGKNVEITEDGQNLIAGIDGQVNYTDGKVNVFANYEVPADVDNSTGNISFVGNVIIRGNVLSGFIVEAGGSVEVMGVVEAAVIKADGDIILRRGMQGLGKGLLKSGGDIIAKYIENSIIEAKGDIKAEAIMHSNVKCGNKLELSGKRPFDRRKMQGGKRNICKGYWLVSCYSHRC</sequence>
<name>W4V747_9FIRM</name>
<evidence type="ECO:0000313" key="2">
    <source>
        <dbReference type="EMBL" id="GAE89001.1"/>
    </source>
</evidence>
<feature type="domain" description="Flagellar Assembly Protein A N-terminal region" evidence="1">
    <location>
        <begin position="89"/>
        <end position="259"/>
    </location>
</feature>
<proteinExistence type="predicted"/>
<dbReference type="PANTHER" id="PTHR38032:SF1">
    <property type="entry name" value="RNA-BINDING PROTEIN KHPB N-TERMINAL DOMAIN-CONTAINING PROTEIN"/>
    <property type="match status" value="1"/>
</dbReference>
<accession>W4V747</accession>
<protein>
    <recommendedName>
        <fullName evidence="1">Flagellar Assembly Protein A N-terminal region domain-containing protein</fullName>
    </recommendedName>
</protein>
<keyword evidence="3" id="KW-1185">Reference proteome</keyword>
<dbReference type="EMBL" id="BAVR01000028">
    <property type="protein sequence ID" value="GAE89001.1"/>
    <property type="molecule type" value="Genomic_DNA"/>
</dbReference>
<dbReference type="InterPro" id="IPR046866">
    <property type="entry name" value="FapA_N"/>
</dbReference>
<organism evidence="2 3">
    <name type="scientific">Acetivibrio straminisolvens JCM 21531</name>
    <dbReference type="NCBI Taxonomy" id="1294263"/>
    <lineage>
        <taxon>Bacteria</taxon>
        <taxon>Bacillati</taxon>
        <taxon>Bacillota</taxon>
        <taxon>Clostridia</taxon>
        <taxon>Eubacteriales</taxon>
        <taxon>Oscillospiraceae</taxon>
        <taxon>Acetivibrio</taxon>
    </lineage>
</organism>
<dbReference type="STRING" id="1294263.JCM21531_2491"/>
<dbReference type="InterPro" id="IPR046865">
    <property type="entry name" value="FapA_b_solenoid"/>
</dbReference>
<dbReference type="PANTHER" id="PTHR38032">
    <property type="entry name" value="POLYMERASE-RELATED"/>
    <property type="match status" value="1"/>
</dbReference>
<dbReference type="InterPro" id="IPR005646">
    <property type="entry name" value="FapA"/>
</dbReference>
<evidence type="ECO:0000313" key="3">
    <source>
        <dbReference type="Proteomes" id="UP000019109"/>
    </source>
</evidence>
<dbReference type="Pfam" id="PF20250">
    <property type="entry name" value="FapA_N"/>
    <property type="match status" value="1"/>
</dbReference>
<evidence type="ECO:0000259" key="1">
    <source>
        <dbReference type="Pfam" id="PF20250"/>
    </source>
</evidence>
<gene>
    <name evidence="2" type="ORF">JCM21531_2491</name>
</gene>
<dbReference type="Pfam" id="PF03961">
    <property type="entry name" value="FapA"/>
    <property type="match status" value="1"/>
</dbReference>